<accession>A0A812QSZ0</accession>
<dbReference type="PANTHER" id="PTHR11575">
    <property type="entry name" value="5'-NUCLEOTIDASE-RELATED"/>
    <property type="match status" value="1"/>
</dbReference>
<dbReference type="AlphaFoldDB" id="A0A812QSZ0"/>
<keyword evidence="3" id="KW-1185">Reference proteome</keyword>
<evidence type="ECO:0000313" key="2">
    <source>
        <dbReference type="EMBL" id="CAE7401982.1"/>
    </source>
</evidence>
<dbReference type="InterPro" id="IPR004843">
    <property type="entry name" value="Calcineurin-like_PHP"/>
</dbReference>
<dbReference type="SUPFAM" id="SSF55816">
    <property type="entry name" value="5'-nucleotidase (syn. UDP-sugar hydrolase), C-terminal domain"/>
    <property type="match status" value="1"/>
</dbReference>
<feature type="domain" description="Calcineurin-like phosphoesterase" evidence="1">
    <location>
        <begin position="62"/>
        <end position="280"/>
    </location>
</feature>
<dbReference type="Pfam" id="PF00149">
    <property type="entry name" value="Metallophos"/>
    <property type="match status" value="1"/>
</dbReference>
<dbReference type="EMBL" id="CAJNJA010017475">
    <property type="protein sequence ID" value="CAE7401982.1"/>
    <property type="molecule type" value="Genomic_DNA"/>
</dbReference>
<evidence type="ECO:0000259" key="1">
    <source>
        <dbReference type="Pfam" id="PF00149"/>
    </source>
</evidence>
<protein>
    <recommendedName>
        <fullName evidence="1">Calcineurin-like phosphoesterase domain-containing protein</fullName>
    </recommendedName>
</protein>
<name>A0A812QSZ0_9DINO</name>
<evidence type="ECO:0000313" key="3">
    <source>
        <dbReference type="Proteomes" id="UP000601435"/>
    </source>
</evidence>
<dbReference type="OrthoDB" id="408533at2759"/>
<dbReference type="InterPro" id="IPR029052">
    <property type="entry name" value="Metallo-depent_PP-like"/>
</dbReference>
<proteinExistence type="predicted"/>
<dbReference type="Gene3D" id="3.60.21.10">
    <property type="match status" value="1"/>
</dbReference>
<dbReference type="InterPro" id="IPR006179">
    <property type="entry name" value="5_nucleotidase/apyrase"/>
</dbReference>
<comment type="caution">
    <text evidence="2">The sequence shown here is derived from an EMBL/GenBank/DDBJ whole genome shotgun (WGS) entry which is preliminary data.</text>
</comment>
<sequence length="644" mass="71767">MVLTAAVALGAGAVGFWLGRQSRSQKVFPARHTAGRTPRTEEEAIWTLRAKAEEDDEDAVRIRLVHINDVYIMDNLPRLRKFLDDCCSGIRRENLVVCVGGDLLSPYPLSTLDKGRGMVEVMLESGVQYACFGNHEADVDLRSLKQRLERWRERGGIWINTNMPDLLPELGLPTYASVVGLSKDGDSSRQLCLLGVCTKDPSLYTDDADFGGAISTALDCNECIRDTAKELMDLHKLDPDAQKVDAVVALTHQDLAVDIELATMARSNGIHAVLGGHDHTEYLDQHNGCVLLKTGMDAQRVGVVDLLWQGDKDVPTIDFYDLIPLASFATSRAVSKSVQKHMRKLWNLEQLKARVHLSVFAEQPVMSSKNIRKHQTTLGSFLCSALRDEMQVDCVLFDGGNIRGDRDYIPSTEHYLGSHWVFTLSDLELELPWSSGMVEIVLDGEQVARAVRLSRTLKPGSGGFLQTDEGLWVSPEDQAQVTHIANEQWKKDRKYRVGMMHSSLVGMNHNPVFEEWCKANSSQIPKEDSSRPAKELIKKQLARRVWDQLPEFHDMNTSHSGALSKDEVIQAYRKTFSNSPDAAVEPSVDQLMAVADFGEKGELSPASYQGIFRLPTWVALSYFTAEQARERASPCELGSKLSLM</sequence>
<dbReference type="PANTHER" id="PTHR11575:SF48">
    <property type="entry name" value="5'-NUCLEOTIDASE"/>
    <property type="match status" value="1"/>
</dbReference>
<dbReference type="Gene3D" id="3.90.780.10">
    <property type="entry name" value="5'-Nucleotidase, C-terminal domain"/>
    <property type="match status" value="1"/>
</dbReference>
<dbReference type="SUPFAM" id="SSF56300">
    <property type="entry name" value="Metallo-dependent phosphatases"/>
    <property type="match status" value="1"/>
</dbReference>
<dbReference type="Proteomes" id="UP000601435">
    <property type="component" value="Unassembled WGS sequence"/>
</dbReference>
<dbReference type="InterPro" id="IPR036907">
    <property type="entry name" value="5'-Nucleotdase_C_sf"/>
</dbReference>
<dbReference type="GO" id="GO:0016787">
    <property type="term" value="F:hydrolase activity"/>
    <property type="evidence" value="ECO:0007669"/>
    <property type="project" value="InterPro"/>
</dbReference>
<reference evidence="2" key="1">
    <citation type="submission" date="2021-02" db="EMBL/GenBank/DDBJ databases">
        <authorList>
            <person name="Dougan E. K."/>
            <person name="Rhodes N."/>
            <person name="Thang M."/>
            <person name="Chan C."/>
        </authorList>
    </citation>
    <scope>NUCLEOTIDE SEQUENCE</scope>
</reference>
<organism evidence="2 3">
    <name type="scientific">Symbiodinium necroappetens</name>
    <dbReference type="NCBI Taxonomy" id="1628268"/>
    <lineage>
        <taxon>Eukaryota</taxon>
        <taxon>Sar</taxon>
        <taxon>Alveolata</taxon>
        <taxon>Dinophyceae</taxon>
        <taxon>Suessiales</taxon>
        <taxon>Symbiodiniaceae</taxon>
        <taxon>Symbiodinium</taxon>
    </lineage>
</organism>
<gene>
    <name evidence="2" type="ORF">SNEC2469_LOCUS11003</name>
</gene>
<dbReference type="GO" id="GO:0009166">
    <property type="term" value="P:nucleotide catabolic process"/>
    <property type="evidence" value="ECO:0007669"/>
    <property type="project" value="InterPro"/>
</dbReference>